<evidence type="ECO:0000313" key="2">
    <source>
        <dbReference type="EMBL" id="KAK2162801.1"/>
    </source>
</evidence>
<gene>
    <name evidence="2" type="ORF">LSH36_91g03009</name>
</gene>
<dbReference type="AlphaFoldDB" id="A0AAD9K1G5"/>
<evidence type="ECO:0000259" key="1">
    <source>
        <dbReference type="SMART" id="SM00458"/>
    </source>
</evidence>
<feature type="domain" description="Ricin B lectin" evidence="1">
    <location>
        <begin position="171"/>
        <end position="296"/>
    </location>
</feature>
<dbReference type="Proteomes" id="UP001208570">
    <property type="component" value="Unassembled WGS sequence"/>
</dbReference>
<dbReference type="InterPro" id="IPR000772">
    <property type="entry name" value="Ricin_B_lectin"/>
</dbReference>
<organism evidence="2 3">
    <name type="scientific">Paralvinella palmiformis</name>
    <dbReference type="NCBI Taxonomy" id="53620"/>
    <lineage>
        <taxon>Eukaryota</taxon>
        <taxon>Metazoa</taxon>
        <taxon>Spiralia</taxon>
        <taxon>Lophotrochozoa</taxon>
        <taxon>Annelida</taxon>
        <taxon>Polychaeta</taxon>
        <taxon>Sedentaria</taxon>
        <taxon>Canalipalpata</taxon>
        <taxon>Terebellida</taxon>
        <taxon>Terebelliformia</taxon>
        <taxon>Alvinellidae</taxon>
        <taxon>Paralvinella</taxon>
    </lineage>
</organism>
<accession>A0AAD9K1G5</accession>
<feature type="domain" description="Ricin B lectin" evidence="1">
    <location>
        <begin position="39"/>
        <end position="167"/>
    </location>
</feature>
<sequence>MPFTAYTQTPPLTDECGKLSSISDSCSYTDGKDISMPEGKYFFIKSKLNELVLEPENGLRDPDTLVVTWFQRPDEDDSQLWYEDHLTGTIRNKPTDLCLDINDEDVLVVSEYHADKQSQQWLTSGDRIQSRNDAKRVLEISGSQPTEGAQVKVSELQNSEHQKWLFEFNPARFFYIRSKLNNKVIDVKHADVLPDSKLLMRIKASEIVDSQLWYENKYGVVCSKLNDFVLESGDDSKIRLQPYEAGNTCQLWTVQDNRIVNRVQPSLVLDIKGGNTQEGAKLISLVWPKPVQYSTESAKGPHRIGRRRPIALLPYPAVHLDPDLVQPDNPPSTMPVGKYFLIRTKLNPDLALDVKGGSRDEGTSVITYSIHGGDNQLWYIDHPTGTIRSKANKMCLDLNDNRLVINSFSPGNSNQQWDIHGEQICNRHDSNKVLDVVGASADEDAEICSWDCHGGDNQSWIFEYKDPDYFYIESKMHDGSLVTNNFNPGEHLHWWVIHNDLIVNRYNSKQALDISQASTDDGAEIIPYDVHGGDNQRWKFPKVY</sequence>
<dbReference type="SUPFAM" id="SSF50370">
    <property type="entry name" value="Ricin B-like lectins"/>
    <property type="match status" value="4"/>
</dbReference>
<dbReference type="CDD" id="cd23449">
    <property type="entry name" value="beta-trefoil_Ricin_EW29-like"/>
    <property type="match status" value="3"/>
</dbReference>
<dbReference type="GO" id="GO:0005212">
    <property type="term" value="F:structural constituent of eye lens"/>
    <property type="evidence" value="ECO:0007669"/>
    <property type="project" value="TreeGrafter"/>
</dbReference>
<evidence type="ECO:0000313" key="3">
    <source>
        <dbReference type="Proteomes" id="UP001208570"/>
    </source>
</evidence>
<dbReference type="InterPro" id="IPR050252">
    <property type="entry name" value="Beta/Gamma-Crystallin"/>
</dbReference>
<dbReference type="Gene3D" id="2.80.10.50">
    <property type="match status" value="4"/>
</dbReference>
<dbReference type="InterPro" id="IPR035992">
    <property type="entry name" value="Ricin_B-like_lectins"/>
</dbReference>
<keyword evidence="3" id="KW-1185">Reference proteome</keyword>
<dbReference type="GO" id="GO:0007601">
    <property type="term" value="P:visual perception"/>
    <property type="evidence" value="ECO:0007669"/>
    <property type="project" value="TreeGrafter"/>
</dbReference>
<dbReference type="PANTHER" id="PTHR11818:SF42">
    <property type="entry name" value="VOLTAGE-GATED HYDROGEN CHANNEL 1"/>
    <property type="match status" value="1"/>
</dbReference>
<dbReference type="EMBL" id="JAODUP010000091">
    <property type="protein sequence ID" value="KAK2162801.1"/>
    <property type="molecule type" value="Genomic_DNA"/>
</dbReference>
<reference evidence="2" key="1">
    <citation type="journal article" date="2023" name="Mol. Biol. Evol.">
        <title>Third-Generation Sequencing Reveals the Adaptive Role of the Epigenome in Three Deep-Sea Polychaetes.</title>
        <authorList>
            <person name="Perez M."/>
            <person name="Aroh O."/>
            <person name="Sun Y."/>
            <person name="Lan Y."/>
            <person name="Juniper S.K."/>
            <person name="Young C.R."/>
            <person name="Angers B."/>
            <person name="Qian P.Y."/>
        </authorList>
    </citation>
    <scope>NUCLEOTIDE SEQUENCE</scope>
    <source>
        <strain evidence="2">P08H-3</strain>
    </source>
</reference>
<dbReference type="CDD" id="cd00161">
    <property type="entry name" value="beta-trefoil_Ricin-like"/>
    <property type="match status" value="1"/>
</dbReference>
<dbReference type="PROSITE" id="PS50231">
    <property type="entry name" value="RICIN_B_LECTIN"/>
    <property type="match status" value="3"/>
</dbReference>
<comment type="caution">
    <text evidence="2">The sequence shown here is derived from an EMBL/GenBank/DDBJ whole genome shotgun (WGS) entry which is preliminary data.</text>
</comment>
<name>A0AAD9K1G5_9ANNE</name>
<dbReference type="Pfam" id="PF00652">
    <property type="entry name" value="Ricin_B_lectin"/>
    <property type="match status" value="2"/>
</dbReference>
<proteinExistence type="predicted"/>
<feature type="domain" description="Ricin B lectin" evidence="1">
    <location>
        <begin position="338"/>
        <end position="463"/>
    </location>
</feature>
<dbReference type="PANTHER" id="PTHR11818">
    <property type="entry name" value="BETA/GAMMA CRYSTALLIN"/>
    <property type="match status" value="1"/>
</dbReference>
<dbReference type="SMART" id="SM00458">
    <property type="entry name" value="RICIN"/>
    <property type="match status" value="3"/>
</dbReference>
<protein>
    <recommendedName>
        <fullName evidence="1">Ricin B lectin domain-containing protein</fullName>
    </recommendedName>
</protein>